<proteinExistence type="predicted"/>
<name>A0A1D2NK09_ORCCI</name>
<sequence length="149" mass="16252">MSVSETIGKLLLEGNKMLAESCDVCSTVLMQDRRGRVICVKCESESMANAVGRMDDVTVTATGKFSNGNNFHQESGIVQRTTQNGSNPSNPTIPSTIAAGEELLLKEIQLAISAMQPLNHQVDMQAKLCYIKYIRECADTIKSLQALKK</sequence>
<comment type="caution">
    <text evidence="1">The sequence shown here is derived from an EMBL/GenBank/DDBJ whole genome shotgun (WGS) entry which is preliminary data.</text>
</comment>
<dbReference type="Proteomes" id="UP000094527">
    <property type="component" value="Unassembled WGS sequence"/>
</dbReference>
<dbReference type="InterPro" id="IPR009563">
    <property type="entry name" value="SSSCA1"/>
</dbReference>
<dbReference type="EMBL" id="LJIJ01000025">
    <property type="protein sequence ID" value="ODN05306.1"/>
    <property type="molecule type" value="Genomic_DNA"/>
</dbReference>
<dbReference type="PANTHER" id="PTHR16537">
    <property type="entry name" value="SJOEGREN SYNDROME/SCLERODERMA AUTOANTIGEN 1"/>
    <property type="match status" value="1"/>
</dbReference>
<evidence type="ECO:0000313" key="2">
    <source>
        <dbReference type="Proteomes" id="UP000094527"/>
    </source>
</evidence>
<gene>
    <name evidence="1" type="ORF">Ocin01_01380</name>
</gene>
<reference evidence="1 2" key="1">
    <citation type="journal article" date="2016" name="Genome Biol. Evol.">
        <title>Gene Family Evolution Reflects Adaptation to Soil Environmental Stressors in the Genome of the Collembolan Orchesella cincta.</title>
        <authorList>
            <person name="Faddeeva-Vakhrusheva A."/>
            <person name="Derks M.F."/>
            <person name="Anvar S.Y."/>
            <person name="Agamennone V."/>
            <person name="Suring W."/>
            <person name="Smit S."/>
            <person name="van Straalen N.M."/>
            <person name="Roelofs D."/>
        </authorList>
    </citation>
    <scope>NUCLEOTIDE SEQUENCE [LARGE SCALE GENOMIC DNA]</scope>
    <source>
        <tissue evidence="1">Mixed pool</tissue>
    </source>
</reference>
<dbReference type="AlphaFoldDB" id="A0A1D2NK09"/>
<keyword evidence="2" id="KW-1185">Reference proteome</keyword>
<dbReference type="InterPro" id="IPR051888">
    <property type="entry name" value="UPF0148_domain"/>
</dbReference>
<organism evidence="1 2">
    <name type="scientific">Orchesella cincta</name>
    <name type="common">Springtail</name>
    <name type="synonym">Podura cincta</name>
    <dbReference type="NCBI Taxonomy" id="48709"/>
    <lineage>
        <taxon>Eukaryota</taxon>
        <taxon>Metazoa</taxon>
        <taxon>Ecdysozoa</taxon>
        <taxon>Arthropoda</taxon>
        <taxon>Hexapoda</taxon>
        <taxon>Collembola</taxon>
        <taxon>Entomobryomorpha</taxon>
        <taxon>Entomobryoidea</taxon>
        <taxon>Orchesellidae</taxon>
        <taxon>Orchesellinae</taxon>
        <taxon>Orchesella</taxon>
    </lineage>
</organism>
<dbReference type="OrthoDB" id="28939at2759"/>
<dbReference type="PANTHER" id="PTHR16537:SF1">
    <property type="entry name" value="PROTEIN ZNRD2"/>
    <property type="match status" value="1"/>
</dbReference>
<accession>A0A1D2NK09</accession>
<protein>
    <submittedName>
        <fullName evidence="1">Sjoegren syndrome/scleroderma autoantigen 1</fullName>
    </submittedName>
</protein>
<dbReference type="OMA" id="KYIRECA"/>
<dbReference type="STRING" id="48709.A0A1D2NK09"/>
<evidence type="ECO:0000313" key="1">
    <source>
        <dbReference type="EMBL" id="ODN05306.1"/>
    </source>
</evidence>
<dbReference type="Pfam" id="PF06677">
    <property type="entry name" value="Auto_anti-p27"/>
    <property type="match status" value="1"/>
</dbReference>